<evidence type="ECO:0000256" key="8">
    <source>
        <dbReference type="ARBA" id="ARBA00023266"/>
    </source>
</evidence>
<feature type="binding site" evidence="9">
    <location>
        <position position="87"/>
    </location>
    <ligand>
        <name>Mg(2+)</name>
        <dbReference type="ChEBI" id="CHEBI:18420"/>
    </ligand>
</feature>
<dbReference type="GO" id="GO:0005737">
    <property type="term" value="C:cytoplasm"/>
    <property type="evidence" value="ECO:0007669"/>
    <property type="project" value="TreeGrafter"/>
</dbReference>
<comment type="cofactor">
    <cofactor evidence="9">
        <name>Mg(2+)</name>
        <dbReference type="ChEBI" id="CHEBI:18420"/>
    </cofactor>
    <text evidence="9">Binds 1 Mg(2+) ion per monomer.</text>
</comment>
<keyword evidence="2 9" id="KW-0808">Transferase</keyword>
<comment type="similarity">
    <text evidence="1 9">Belongs to the selenophosphate synthase 1 family. Class I subfamily.</text>
</comment>
<dbReference type="Proteomes" id="UP000231493">
    <property type="component" value="Unassembled WGS sequence"/>
</dbReference>
<dbReference type="GO" id="GO:0004756">
    <property type="term" value="F:selenide, water dikinase activity"/>
    <property type="evidence" value="ECO:0007669"/>
    <property type="project" value="UniProtKB-UniRule"/>
</dbReference>
<comment type="function">
    <text evidence="9">Synthesizes selenophosphate from selenide and ATP.</text>
</comment>
<proteinExistence type="inferred from homology"/>
<comment type="caution">
    <text evidence="12">The sequence shown here is derived from an EMBL/GenBank/DDBJ whole genome shotgun (WGS) entry which is preliminary data.</text>
</comment>
<evidence type="ECO:0000313" key="15">
    <source>
        <dbReference type="Proteomes" id="UP000231493"/>
    </source>
</evidence>
<evidence type="ECO:0000256" key="5">
    <source>
        <dbReference type="ARBA" id="ARBA00022777"/>
    </source>
</evidence>
<dbReference type="GO" id="GO:0016260">
    <property type="term" value="P:selenocysteine biosynthetic process"/>
    <property type="evidence" value="ECO:0007669"/>
    <property type="project" value="InterPro"/>
</dbReference>
<keyword evidence="6 9" id="KW-0067">ATP-binding</keyword>
<evidence type="ECO:0000313" key="12">
    <source>
        <dbReference type="EMBL" id="PIX34300.1"/>
    </source>
</evidence>
<feature type="domain" description="PurM-like N-terminal" evidence="10">
    <location>
        <begin position="46"/>
        <end position="153"/>
    </location>
</feature>
<dbReference type="InterPro" id="IPR023061">
    <property type="entry name" value="SelD_I"/>
</dbReference>
<dbReference type="PANTHER" id="PTHR10256:SF0">
    <property type="entry name" value="INACTIVE SELENIDE, WATER DIKINASE-LIKE PROTEIN-RELATED"/>
    <property type="match status" value="1"/>
</dbReference>
<evidence type="ECO:0000259" key="10">
    <source>
        <dbReference type="Pfam" id="PF00586"/>
    </source>
</evidence>
<dbReference type="Gene3D" id="3.90.650.10">
    <property type="entry name" value="PurM-like C-terminal domain"/>
    <property type="match status" value="1"/>
</dbReference>
<evidence type="ECO:0000259" key="11">
    <source>
        <dbReference type="Pfam" id="PF02769"/>
    </source>
</evidence>
<feature type="binding site" description="in other chain" evidence="9">
    <location>
        <begin position="44"/>
        <end position="46"/>
    </location>
    <ligand>
        <name>ATP</name>
        <dbReference type="ChEBI" id="CHEBI:30616"/>
        <note>ligand shared between dimeric partners</note>
    </ligand>
</feature>
<evidence type="ECO:0000256" key="4">
    <source>
        <dbReference type="ARBA" id="ARBA00022741"/>
    </source>
</evidence>
<accession>A0A2M7K860</accession>
<feature type="binding site" evidence="9">
    <location>
        <begin position="135"/>
        <end position="137"/>
    </location>
    <ligand>
        <name>ATP</name>
        <dbReference type="ChEBI" id="CHEBI:30616"/>
        <note>ligand shared between dimeric partners</note>
    </ligand>
</feature>
<dbReference type="EMBL" id="PFIP01000086">
    <property type="protein sequence ID" value="PIX34300.1"/>
    <property type="molecule type" value="Genomic_DNA"/>
</dbReference>
<dbReference type="Proteomes" id="UP000230646">
    <property type="component" value="Unassembled WGS sequence"/>
</dbReference>
<evidence type="ECO:0000313" key="14">
    <source>
        <dbReference type="Proteomes" id="UP000230646"/>
    </source>
</evidence>
<keyword evidence="3 9" id="KW-0479">Metal-binding</keyword>
<dbReference type="NCBIfam" id="NF002098">
    <property type="entry name" value="PRK00943.1"/>
    <property type="match status" value="1"/>
</dbReference>
<accession>A0A2M7PLL6</accession>
<feature type="binding site" description="in other chain" evidence="9">
    <location>
        <position position="87"/>
    </location>
    <ligand>
        <name>ATP</name>
        <dbReference type="ChEBI" id="CHEBI:30616"/>
        <note>ligand shared between dimeric partners</note>
    </ligand>
</feature>
<reference evidence="14 15" key="1">
    <citation type="submission" date="2017-09" db="EMBL/GenBank/DDBJ databases">
        <title>Depth-based differentiation of microbial function through sediment-hosted aquifers and enrichment of novel symbionts in the deep terrestrial subsurface.</title>
        <authorList>
            <person name="Probst A.J."/>
            <person name="Ladd B."/>
            <person name="Jarett J.K."/>
            <person name="Geller-Mcgrath D.E."/>
            <person name="Sieber C.M."/>
            <person name="Emerson J.B."/>
            <person name="Anantharaman K."/>
            <person name="Thomas B.C."/>
            <person name="Malmstrom R."/>
            <person name="Stieglmeier M."/>
            <person name="Klingl A."/>
            <person name="Woyke T."/>
            <person name="Ryan C.M."/>
            <person name="Banfield J.F."/>
        </authorList>
    </citation>
    <scope>NUCLEOTIDE SEQUENCE [LARGE SCALE GENOMIC DNA]</scope>
    <source>
        <strain evidence="13">CG_4_10_14_3_um_filter_34_13</strain>
    </source>
</reference>
<feature type="site" description="Important for catalytic activity" evidence="9">
    <location>
        <position position="17"/>
    </location>
</feature>
<dbReference type="InterPro" id="IPR004536">
    <property type="entry name" value="SPS/SelD"/>
</dbReference>
<evidence type="ECO:0000256" key="6">
    <source>
        <dbReference type="ARBA" id="ARBA00022840"/>
    </source>
</evidence>
<dbReference type="GO" id="GO:0005524">
    <property type="term" value="F:ATP binding"/>
    <property type="evidence" value="ECO:0007669"/>
    <property type="project" value="UniProtKB-UniRule"/>
</dbReference>
<dbReference type="EMBL" id="PFKO01000332">
    <property type="protein sequence ID" value="PIY31520.1"/>
    <property type="molecule type" value="Genomic_DNA"/>
</dbReference>
<evidence type="ECO:0000256" key="2">
    <source>
        <dbReference type="ARBA" id="ARBA00022679"/>
    </source>
</evidence>
<gene>
    <name evidence="9 12" type="primary">selD</name>
    <name evidence="13" type="ORF">COZ07_09005</name>
    <name evidence="12" type="ORF">COZ58_04470</name>
</gene>
<feature type="binding site" description="in other chain" evidence="9">
    <location>
        <position position="17"/>
    </location>
    <ligand>
        <name>ATP</name>
        <dbReference type="ChEBI" id="CHEBI:30616"/>
        <note>ligand shared between dimeric partners</note>
    </ligand>
</feature>
<organism evidence="12 15">
    <name type="scientific">Candidatus Infernicultor aquiphilus</name>
    <dbReference type="NCBI Taxonomy" id="1805029"/>
    <lineage>
        <taxon>Bacteria</taxon>
        <taxon>Pseudomonadati</taxon>
        <taxon>Atribacterota</taxon>
        <taxon>Candidatus Phoenicimicrobiia</taxon>
        <taxon>Candidatus Pheonicimicrobiales</taxon>
        <taxon>Candidatus Phoenicimicrobiaceae</taxon>
        <taxon>Candidatus Infernicultor</taxon>
    </lineage>
</organism>
<feature type="binding site" evidence="9">
    <location>
        <position position="222"/>
    </location>
    <ligand>
        <name>Mg(2+)</name>
        <dbReference type="ChEBI" id="CHEBI:18420"/>
    </ligand>
</feature>
<dbReference type="SUPFAM" id="SSF55326">
    <property type="entry name" value="PurM N-terminal domain-like"/>
    <property type="match status" value="1"/>
</dbReference>
<dbReference type="SUPFAM" id="SSF56042">
    <property type="entry name" value="PurM C-terminal domain-like"/>
    <property type="match status" value="1"/>
</dbReference>
<dbReference type="FunFam" id="3.30.1330.10:FF:000003">
    <property type="entry name" value="Selenide, water dikinase"/>
    <property type="match status" value="1"/>
</dbReference>
<feature type="active site" evidence="9">
    <location>
        <position position="14"/>
    </location>
</feature>
<dbReference type="InterPro" id="IPR036921">
    <property type="entry name" value="PurM-like_N_sf"/>
</dbReference>
<feature type="binding site" description="in other chain" evidence="9">
    <location>
        <position position="64"/>
    </location>
    <ligand>
        <name>ATP</name>
        <dbReference type="ChEBI" id="CHEBI:30616"/>
        <note>ligand shared between dimeric partners</note>
    </ligand>
</feature>
<feature type="binding site" evidence="9">
    <location>
        <position position="47"/>
    </location>
    <ligand>
        <name>Mg(2+)</name>
        <dbReference type="ChEBI" id="CHEBI:18420"/>
    </ligand>
</feature>
<dbReference type="Pfam" id="PF02769">
    <property type="entry name" value="AIRS_C"/>
    <property type="match status" value="1"/>
</dbReference>
<dbReference type="Pfam" id="PF00586">
    <property type="entry name" value="AIRS"/>
    <property type="match status" value="1"/>
</dbReference>
<dbReference type="NCBIfam" id="TIGR00476">
    <property type="entry name" value="selD"/>
    <property type="match status" value="1"/>
</dbReference>
<keyword evidence="5 9" id="KW-0418">Kinase</keyword>
<feature type="domain" description="PurM-like C-terminal" evidence="11">
    <location>
        <begin position="165"/>
        <end position="341"/>
    </location>
</feature>
<dbReference type="InterPro" id="IPR010918">
    <property type="entry name" value="PurM-like_C_dom"/>
</dbReference>
<comment type="subunit">
    <text evidence="9">Homodimer.</text>
</comment>
<sequence>MIEKLMQMTRASGCAAKINPKDLENFLSKIKQTKDKRLLAGFEHNEDAAVYKLDENTGIVFTLDLITPLVNDPYVFGQIAATNSLSDVFAMGGRPLMALNIVCFPEEEKKYNLLEEILRGGADKVAEAGGILAGGHSLNDKEPKYGLAVVGLVDPKKVIYNNTPEVGDFLILTKPLGVGIISTAIKGEIAEKRVVDKAVFWMTKLNKLSQELLELNIHSLTDVTGFGLVGHLSEMLLLSGKELGAKIMFEDIPVIEGVYDYVNTGMVSEGAMKNRKIYSCIAEKNINLSFEKEIVLYDPQTSGGLLISIDPQQVEKAIKLLHQEGFTESKIIGEVIKSKSKERIKIC</sequence>
<evidence type="ECO:0000256" key="1">
    <source>
        <dbReference type="ARBA" id="ARBA00008026"/>
    </source>
</evidence>
<dbReference type="EC" id="2.7.9.3" evidence="9"/>
<dbReference type="GO" id="GO:0000287">
    <property type="term" value="F:magnesium ion binding"/>
    <property type="evidence" value="ECO:0007669"/>
    <property type="project" value="UniProtKB-UniRule"/>
</dbReference>
<dbReference type="CDD" id="cd02195">
    <property type="entry name" value="SelD"/>
    <property type="match status" value="1"/>
</dbReference>
<evidence type="ECO:0000256" key="3">
    <source>
        <dbReference type="ARBA" id="ARBA00022723"/>
    </source>
</evidence>
<dbReference type="AlphaFoldDB" id="A0A2M7K860"/>
<dbReference type="PIRSF" id="PIRSF036407">
    <property type="entry name" value="Selenphspht_syn"/>
    <property type="match status" value="1"/>
</dbReference>
<dbReference type="Gene3D" id="3.30.1330.10">
    <property type="entry name" value="PurM-like, N-terminal domain"/>
    <property type="match status" value="1"/>
</dbReference>
<evidence type="ECO:0000256" key="9">
    <source>
        <dbReference type="HAMAP-Rule" id="MF_00625"/>
    </source>
</evidence>
<keyword evidence="7 9" id="KW-0460">Magnesium</keyword>
<dbReference type="PANTHER" id="PTHR10256">
    <property type="entry name" value="SELENIDE, WATER DIKINASE"/>
    <property type="match status" value="1"/>
</dbReference>
<dbReference type="InterPro" id="IPR016188">
    <property type="entry name" value="PurM-like_N"/>
</dbReference>
<dbReference type="HAMAP" id="MF_00625">
    <property type="entry name" value="SelD"/>
    <property type="match status" value="1"/>
</dbReference>
<name>A0A2M7K860_9BACT</name>
<dbReference type="InterPro" id="IPR036676">
    <property type="entry name" value="PurM-like_C_sf"/>
</dbReference>
<keyword evidence="4 9" id="KW-0547">Nucleotide-binding</keyword>
<evidence type="ECO:0000313" key="13">
    <source>
        <dbReference type="EMBL" id="PIY31520.1"/>
    </source>
</evidence>
<dbReference type="RefSeq" id="WP_406608275.1">
    <property type="nucleotide sequence ID" value="NZ_PFKO01000332.1"/>
</dbReference>
<comment type="catalytic activity">
    <reaction evidence="9">
        <text>hydrogenselenide + ATP + H2O = selenophosphate + AMP + phosphate + 2 H(+)</text>
        <dbReference type="Rhea" id="RHEA:18737"/>
        <dbReference type="ChEBI" id="CHEBI:15377"/>
        <dbReference type="ChEBI" id="CHEBI:15378"/>
        <dbReference type="ChEBI" id="CHEBI:16144"/>
        <dbReference type="ChEBI" id="CHEBI:29317"/>
        <dbReference type="ChEBI" id="CHEBI:30616"/>
        <dbReference type="ChEBI" id="CHEBI:43474"/>
        <dbReference type="ChEBI" id="CHEBI:456215"/>
        <dbReference type="EC" id="2.7.9.3"/>
    </reaction>
</comment>
<evidence type="ECO:0000256" key="7">
    <source>
        <dbReference type="ARBA" id="ARBA00022842"/>
    </source>
</evidence>
<protein>
    <recommendedName>
        <fullName evidence="9">Selenide, water dikinase</fullName>
        <ecNumber evidence="9">2.7.9.3</ecNumber>
    </recommendedName>
    <alternativeName>
        <fullName evidence="9">Selenium donor protein</fullName>
    </alternativeName>
    <alternativeName>
        <fullName evidence="9">Selenophosphate synthase</fullName>
    </alternativeName>
</protein>
<reference evidence="12" key="2">
    <citation type="submission" date="2017-09" db="EMBL/GenBank/DDBJ databases">
        <title>Depth-based differentiation of microbial function through sediment-hosted aquifers and enrichment of novel symbionts in the deep terrestrial subsurface.</title>
        <authorList>
            <person name="Probst A.J."/>
            <person name="Ladd B."/>
            <person name="Jarett J.K."/>
            <person name="Geller-Mcgrath D.E."/>
            <person name="Sieber C.M.K."/>
            <person name="Emerson J.B."/>
            <person name="Anantharaman K."/>
            <person name="Thomas B.C."/>
            <person name="Malmstrom R."/>
            <person name="Stieglmeier M."/>
            <person name="Klingl A."/>
            <person name="Woyke T."/>
            <person name="Ryan C.M."/>
            <person name="Banfield J.F."/>
        </authorList>
    </citation>
    <scope>NUCLEOTIDE SEQUENCE</scope>
    <source>
        <strain evidence="12">CG_4_8_14_3_um_filter_34_18</strain>
    </source>
</reference>
<keyword evidence="8 9" id="KW-0711">Selenium</keyword>